<reference evidence="3 4" key="1">
    <citation type="submission" date="2018-12" db="EMBL/GenBank/DDBJ databases">
        <authorList>
            <consortium name="Pathogen Informatics"/>
        </authorList>
    </citation>
    <scope>NUCLEOTIDE SEQUENCE [LARGE SCALE GENOMIC DNA]</scope>
    <source>
        <strain evidence="3 4">NCTC13354</strain>
    </source>
</reference>
<dbReference type="AlphaFoldDB" id="A0A3S4X6A8"/>
<organism evidence="3 4">
    <name type="scientific">Trueperella bialowiezensis</name>
    <dbReference type="NCBI Taxonomy" id="312285"/>
    <lineage>
        <taxon>Bacteria</taxon>
        <taxon>Bacillati</taxon>
        <taxon>Actinomycetota</taxon>
        <taxon>Actinomycetes</taxon>
        <taxon>Actinomycetales</taxon>
        <taxon>Actinomycetaceae</taxon>
        <taxon>Trueperella</taxon>
    </lineage>
</organism>
<feature type="compositionally biased region" description="Polar residues" evidence="1">
    <location>
        <begin position="41"/>
        <end position="57"/>
    </location>
</feature>
<feature type="signal peptide" evidence="2">
    <location>
        <begin position="1"/>
        <end position="33"/>
    </location>
</feature>
<accession>A0A3S4X6A8</accession>
<protein>
    <submittedName>
        <fullName evidence="3">Uncharacterized protein</fullName>
    </submittedName>
</protein>
<evidence type="ECO:0000256" key="2">
    <source>
        <dbReference type="SAM" id="SignalP"/>
    </source>
</evidence>
<dbReference type="Proteomes" id="UP000269542">
    <property type="component" value="Chromosome"/>
</dbReference>
<proteinExistence type="predicted"/>
<dbReference type="KEGG" id="tbw:NCTC13354_01307"/>
<dbReference type="EMBL" id="LR134476">
    <property type="protein sequence ID" value="VEI13590.1"/>
    <property type="molecule type" value="Genomic_DNA"/>
</dbReference>
<evidence type="ECO:0000313" key="4">
    <source>
        <dbReference type="Proteomes" id="UP000269542"/>
    </source>
</evidence>
<feature type="compositionally biased region" description="Low complexity" evidence="1">
    <location>
        <begin position="58"/>
        <end position="75"/>
    </location>
</feature>
<keyword evidence="4" id="KW-1185">Reference proteome</keyword>
<evidence type="ECO:0000313" key="3">
    <source>
        <dbReference type="EMBL" id="VEI13590.1"/>
    </source>
</evidence>
<name>A0A3S4X6A8_9ACTO</name>
<feature type="region of interest" description="Disordered" evidence="1">
    <location>
        <begin position="41"/>
        <end position="75"/>
    </location>
</feature>
<evidence type="ECO:0000256" key="1">
    <source>
        <dbReference type="SAM" id="MobiDB-lite"/>
    </source>
</evidence>
<keyword evidence="2" id="KW-0732">Signal</keyword>
<feature type="chain" id="PRO_5018614356" evidence="2">
    <location>
        <begin position="34"/>
        <end position="195"/>
    </location>
</feature>
<dbReference type="RefSeq" id="WP_126416684.1">
    <property type="nucleotide sequence ID" value="NZ_LR134476.1"/>
</dbReference>
<sequence length="195" mass="20704">MAYATRYSTRKIAAAVGAACLALAGVTMPIAYAQETDVSDATTAPDSATSESSTTHDSQTTQGSPAASSQQSTPAVQPEVVAYYVPGGDSMPDPKTGHATATGVAYGSFPEDTEGAPPEGVVNEILVRQHVKPNKDYMYRPLPGAQIRVYKGVYEQEIPELATTADERGVWQVQIPAKVNTGGPFNYDTYYFDIS</sequence>
<gene>
    <name evidence="3" type="ORF">NCTC13354_01307</name>
</gene>